<gene>
    <name evidence="3" type="ORF">F7725_026614</name>
</gene>
<dbReference type="Proteomes" id="UP000518266">
    <property type="component" value="Unassembled WGS sequence"/>
</dbReference>
<dbReference type="Pfam" id="PF25328">
    <property type="entry name" value="PH_MADD"/>
    <property type="match status" value="1"/>
</dbReference>
<accession>A0A7J5X8F5</accession>
<dbReference type="AlphaFoldDB" id="A0A7J5X8F5"/>
<dbReference type="InterPro" id="IPR057469">
    <property type="entry name" value="PH_MADD"/>
</dbReference>
<dbReference type="PANTHER" id="PTHR13008:SF7">
    <property type="entry name" value="MAP KINASE-ACTIVATING DEATH DOMAIN PROTEIN"/>
    <property type="match status" value="1"/>
</dbReference>
<dbReference type="GO" id="GO:0042981">
    <property type="term" value="P:regulation of apoptotic process"/>
    <property type="evidence" value="ECO:0007669"/>
    <property type="project" value="TreeGrafter"/>
</dbReference>
<name>A0A7J5X8F5_DISMA</name>
<evidence type="ECO:0000256" key="1">
    <source>
        <dbReference type="SAM" id="MobiDB-lite"/>
    </source>
</evidence>
<sequence>MERAAARQQSIKPGVVPSGPELGGEFPVQDMKTGEGGLLQVTLEGINLKFMHSQVFIELSHIKKCNTFLKLKKVIHKYKTPMAHQICYSVLCLFSYVAAVKGKEAEGKPKMLSPRPLPS</sequence>
<organism evidence="3 4">
    <name type="scientific">Dissostichus mawsoni</name>
    <name type="common">Antarctic cod</name>
    <dbReference type="NCBI Taxonomy" id="36200"/>
    <lineage>
        <taxon>Eukaryota</taxon>
        <taxon>Metazoa</taxon>
        <taxon>Chordata</taxon>
        <taxon>Craniata</taxon>
        <taxon>Vertebrata</taxon>
        <taxon>Euteleostomi</taxon>
        <taxon>Actinopterygii</taxon>
        <taxon>Neopterygii</taxon>
        <taxon>Teleostei</taxon>
        <taxon>Neoteleostei</taxon>
        <taxon>Acanthomorphata</taxon>
        <taxon>Eupercaria</taxon>
        <taxon>Perciformes</taxon>
        <taxon>Notothenioidei</taxon>
        <taxon>Nototheniidae</taxon>
        <taxon>Dissostichus</taxon>
    </lineage>
</organism>
<comment type="caution">
    <text evidence="3">The sequence shown here is derived from an EMBL/GenBank/DDBJ whole genome shotgun (WGS) entry which is preliminary data.</text>
</comment>
<keyword evidence="4" id="KW-1185">Reference proteome</keyword>
<dbReference type="GO" id="GO:0005829">
    <property type="term" value="C:cytosol"/>
    <property type="evidence" value="ECO:0007669"/>
    <property type="project" value="TreeGrafter"/>
</dbReference>
<feature type="region of interest" description="Disordered" evidence="1">
    <location>
        <begin position="1"/>
        <end position="27"/>
    </location>
</feature>
<dbReference type="InterPro" id="IPR039980">
    <property type="entry name" value="MADD"/>
</dbReference>
<reference evidence="3 4" key="1">
    <citation type="submission" date="2020-03" db="EMBL/GenBank/DDBJ databases">
        <title>Dissostichus mawsoni Genome sequencing and assembly.</title>
        <authorList>
            <person name="Park H."/>
        </authorList>
    </citation>
    <scope>NUCLEOTIDE SEQUENCE [LARGE SCALE GENOMIC DNA]</scope>
    <source>
        <strain evidence="3">DM0001</strain>
        <tissue evidence="3">Muscle</tissue>
    </source>
</reference>
<dbReference type="GO" id="GO:0032483">
    <property type="term" value="P:regulation of Rab protein signal transduction"/>
    <property type="evidence" value="ECO:0007669"/>
    <property type="project" value="TreeGrafter"/>
</dbReference>
<dbReference type="OrthoDB" id="6282239at2759"/>
<evidence type="ECO:0000313" key="3">
    <source>
        <dbReference type="EMBL" id="KAF3832949.1"/>
    </source>
</evidence>
<dbReference type="GO" id="GO:0005085">
    <property type="term" value="F:guanyl-nucleotide exchange factor activity"/>
    <property type="evidence" value="ECO:0007669"/>
    <property type="project" value="TreeGrafter"/>
</dbReference>
<feature type="domain" description="MAP kinase-activating death" evidence="2">
    <location>
        <begin position="19"/>
        <end position="97"/>
    </location>
</feature>
<dbReference type="EMBL" id="JAAKFY010000027">
    <property type="protein sequence ID" value="KAF3832949.1"/>
    <property type="molecule type" value="Genomic_DNA"/>
</dbReference>
<proteinExistence type="predicted"/>
<dbReference type="PANTHER" id="PTHR13008">
    <property type="entry name" value="MAP-KINASE ACTIVATING DEATH DOMAIN PROTEIN MADD /DENN/AEX-3 C.ELEGANS"/>
    <property type="match status" value="1"/>
</dbReference>
<protein>
    <recommendedName>
        <fullName evidence="2">MAP kinase-activating death domain-containing protein</fullName>
    </recommendedName>
</protein>
<evidence type="ECO:0000313" key="4">
    <source>
        <dbReference type="Proteomes" id="UP000518266"/>
    </source>
</evidence>
<evidence type="ECO:0000259" key="2">
    <source>
        <dbReference type="Pfam" id="PF25328"/>
    </source>
</evidence>